<name>A0A7W4I6Q6_GLUDI</name>
<dbReference type="PIRSF" id="PIRSF006060">
    <property type="entry name" value="AA_transporter"/>
    <property type="match status" value="1"/>
</dbReference>
<evidence type="ECO:0000259" key="10">
    <source>
        <dbReference type="Pfam" id="PF00324"/>
    </source>
</evidence>
<evidence type="ECO:0000313" key="11">
    <source>
        <dbReference type="EMBL" id="MBB2157252.1"/>
    </source>
</evidence>
<evidence type="ECO:0000256" key="5">
    <source>
        <dbReference type="ARBA" id="ARBA00022692"/>
    </source>
</evidence>
<protein>
    <submittedName>
        <fullName evidence="11">Amino acid permease</fullName>
    </submittedName>
</protein>
<dbReference type="Gene3D" id="1.20.1740.10">
    <property type="entry name" value="Amino acid/polyamine transporter I"/>
    <property type="match status" value="1"/>
</dbReference>
<keyword evidence="3" id="KW-0813">Transport</keyword>
<feature type="transmembrane region" description="Helical" evidence="9">
    <location>
        <begin position="248"/>
        <end position="271"/>
    </location>
</feature>
<feature type="transmembrane region" description="Helical" evidence="9">
    <location>
        <begin position="56"/>
        <end position="76"/>
    </location>
</feature>
<feature type="transmembrane region" description="Helical" evidence="9">
    <location>
        <begin position="137"/>
        <end position="156"/>
    </location>
</feature>
<comment type="subcellular location">
    <subcellularLocation>
        <location evidence="1">Cell membrane</location>
        <topology evidence="1">Multi-pass membrane protein</topology>
    </subcellularLocation>
</comment>
<dbReference type="EMBL" id="JABEQG010000026">
    <property type="protein sequence ID" value="MBB2157252.1"/>
    <property type="molecule type" value="Genomic_DNA"/>
</dbReference>
<evidence type="ECO:0000256" key="2">
    <source>
        <dbReference type="ARBA" id="ARBA00008583"/>
    </source>
</evidence>
<evidence type="ECO:0000256" key="4">
    <source>
        <dbReference type="ARBA" id="ARBA00022475"/>
    </source>
</evidence>
<dbReference type="GO" id="GO:0006865">
    <property type="term" value="P:amino acid transport"/>
    <property type="evidence" value="ECO:0007669"/>
    <property type="project" value="UniProtKB-KW"/>
</dbReference>
<dbReference type="InterPro" id="IPR004841">
    <property type="entry name" value="AA-permease/SLC12A_dom"/>
</dbReference>
<comment type="similarity">
    <text evidence="2">Belongs to the amino acid-polyamine-organocation (APC) superfamily. Amino acid transporter (AAT) (TC 2.A.3.1) family.</text>
</comment>
<dbReference type="Pfam" id="PF00324">
    <property type="entry name" value="AA_permease"/>
    <property type="match status" value="1"/>
</dbReference>
<evidence type="ECO:0000256" key="7">
    <source>
        <dbReference type="ARBA" id="ARBA00022989"/>
    </source>
</evidence>
<keyword evidence="7 9" id="KW-1133">Transmembrane helix</keyword>
<evidence type="ECO:0000256" key="3">
    <source>
        <dbReference type="ARBA" id="ARBA00022448"/>
    </source>
</evidence>
<reference evidence="11 12" key="1">
    <citation type="submission" date="2020-04" db="EMBL/GenBank/DDBJ databases">
        <title>Description of novel Gluconacetobacter.</title>
        <authorList>
            <person name="Sombolestani A."/>
        </authorList>
    </citation>
    <scope>NUCLEOTIDE SEQUENCE [LARGE SCALE GENOMIC DNA]</scope>
    <source>
        <strain evidence="11 12">LMG 7603</strain>
    </source>
</reference>
<feature type="transmembrane region" description="Helical" evidence="9">
    <location>
        <begin position="29"/>
        <end position="50"/>
    </location>
</feature>
<dbReference type="PANTHER" id="PTHR43495:SF4">
    <property type="entry name" value="AROMATIC AMINO ACID TRANSPORT PROTEIN AROP"/>
    <property type="match status" value="1"/>
</dbReference>
<dbReference type="AlphaFoldDB" id="A0A7W4I6Q6"/>
<feature type="transmembrane region" description="Helical" evidence="9">
    <location>
        <begin position="109"/>
        <end position="131"/>
    </location>
</feature>
<dbReference type="GO" id="GO:0005886">
    <property type="term" value="C:plasma membrane"/>
    <property type="evidence" value="ECO:0007669"/>
    <property type="project" value="UniProtKB-SubCell"/>
</dbReference>
<dbReference type="Proteomes" id="UP000550787">
    <property type="component" value="Unassembled WGS sequence"/>
</dbReference>
<proteinExistence type="inferred from homology"/>
<feature type="transmembrane region" description="Helical" evidence="9">
    <location>
        <begin position="343"/>
        <end position="364"/>
    </location>
</feature>
<evidence type="ECO:0000256" key="8">
    <source>
        <dbReference type="ARBA" id="ARBA00023136"/>
    </source>
</evidence>
<evidence type="ECO:0000256" key="1">
    <source>
        <dbReference type="ARBA" id="ARBA00004651"/>
    </source>
</evidence>
<dbReference type="GO" id="GO:0055085">
    <property type="term" value="P:transmembrane transport"/>
    <property type="evidence" value="ECO:0007669"/>
    <property type="project" value="InterPro"/>
</dbReference>
<keyword evidence="8 9" id="KW-0472">Membrane</keyword>
<feature type="transmembrane region" description="Helical" evidence="9">
    <location>
        <begin position="209"/>
        <end position="236"/>
    </location>
</feature>
<feature type="transmembrane region" description="Helical" evidence="9">
    <location>
        <begin position="163"/>
        <end position="189"/>
    </location>
</feature>
<comment type="caution">
    <text evidence="11">The sequence shown here is derived from an EMBL/GenBank/DDBJ whole genome shotgun (WGS) entry which is preliminary data.</text>
</comment>
<dbReference type="PANTHER" id="PTHR43495">
    <property type="entry name" value="GABA PERMEASE"/>
    <property type="match status" value="1"/>
</dbReference>
<evidence type="ECO:0000313" key="12">
    <source>
        <dbReference type="Proteomes" id="UP000550787"/>
    </source>
</evidence>
<feature type="transmembrane region" description="Helical" evidence="9">
    <location>
        <begin position="415"/>
        <end position="436"/>
    </location>
</feature>
<sequence>MVRVVRAAQRCGGPASQGSGFLGLKQRHILFMALGGSVGAGLFLGSGGAIHQAGSSVLVAYVLCGIIVFFIGRAAAELALSDPGGRTLNAFVGRYLGPRMEFLTGWSYWLIWTLVCISEITAAGIFVRYWFPAVPQWSVAAVLGGVLLAVGSRAVATFGEMEFWLAIIKIWAIVALILCGLATIVLHVGPAGPGASFAHIWQAGTMLPHGAAGFAAILPMALFAFGGTEVVALTAAETEDAVRVLPRAVNGIVGRIVVFYVGSLAIIMAIVPWGEADATHSPFVLAFTYMGLPTAAASINAVMALAALSSCNTGLYATSRTLASLAEGGMASARLRGRAANGVPALAFAASFVTVLAGVVLNYFLPDRLFGYAIQGVSFLLIFVWVTIMAAHLAYRRSADGGAGAGAGTRRVAALPWAPASNLVAIAFLLAIGLDIVWVGRLYVPFALDAVWLGGLLLARERLFRVQRP</sequence>
<keyword evidence="4" id="KW-1003">Cell membrane</keyword>
<feature type="domain" description="Amino acid permease/ SLC12A" evidence="10">
    <location>
        <begin position="28"/>
        <end position="431"/>
    </location>
</feature>
<accession>A0A7W4I6Q6</accession>
<dbReference type="FunFam" id="1.20.1740.10:FF:000001">
    <property type="entry name" value="Amino acid permease"/>
    <property type="match status" value="1"/>
</dbReference>
<organism evidence="11 12">
    <name type="scientific">Gluconacetobacter diazotrophicus</name>
    <name type="common">Acetobacter diazotrophicus</name>
    <dbReference type="NCBI Taxonomy" id="33996"/>
    <lineage>
        <taxon>Bacteria</taxon>
        <taxon>Pseudomonadati</taxon>
        <taxon>Pseudomonadota</taxon>
        <taxon>Alphaproteobacteria</taxon>
        <taxon>Acetobacterales</taxon>
        <taxon>Acetobacteraceae</taxon>
        <taxon>Gluconacetobacter</taxon>
    </lineage>
</organism>
<keyword evidence="6" id="KW-0029">Amino-acid transport</keyword>
<keyword evidence="5 9" id="KW-0812">Transmembrane</keyword>
<evidence type="ECO:0000256" key="6">
    <source>
        <dbReference type="ARBA" id="ARBA00022970"/>
    </source>
</evidence>
<gene>
    <name evidence="11" type="ORF">HLH33_13185</name>
</gene>
<feature type="transmembrane region" description="Helical" evidence="9">
    <location>
        <begin position="442"/>
        <end position="459"/>
    </location>
</feature>
<evidence type="ECO:0000256" key="9">
    <source>
        <dbReference type="SAM" id="Phobius"/>
    </source>
</evidence>
<feature type="transmembrane region" description="Helical" evidence="9">
    <location>
        <begin position="370"/>
        <end position="395"/>
    </location>
</feature>
<feature type="transmembrane region" description="Helical" evidence="9">
    <location>
        <begin position="283"/>
        <end position="308"/>
    </location>
</feature>